<dbReference type="InterPro" id="IPR018871">
    <property type="entry name" value="GLEYA_adhesin_domain"/>
</dbReference>
<dbReference type="EMBL" id="PTQR01000066">
    <property type="protein sequence ID" value="TKX22420.1"/>
    <property type="molecule type" value="Genomic_DNA"/>
</dbReference>
<feature type="domain" description="PA14" evidence="4">
    <location>
        <begin position="749"/>
        <end position="906"/>
    </location>
</feature>
<dbReference type="InterPro" id="IPR037524">
    <property type="entry name" value="PA14/GLEYA"/>
</dbReference>
<dbReference type="Gene3D" id="1.20.90.10">
    <property type="entry name" value="Phospholipase A2 domain"/>
    <property type="match status" value="1"/>
</dbReference>
<dbReference type="PROSITE" id="PS00118">
    <property type="entry name" value="PA2_HIS"/>
    <property type="match status" value="1"/>
</dbReference>
<organism evidence="5 6">
    <name type="scientific">Elsinoe australis</name>
    <dbReference type="NCBI Taxonomy" id="40998"/>
    <lineage>
        <taxon>Eukaryota</taxon>
        <taxon>Fungi</taxon>
        <taxon>Dikarya</taxon>
        <taxon>Ascomycota</taxon>
        <taxon>Pezizomycotina</taxon>
        <taxon>Dothideomycetes</taxon>
        <taxon>Dothideomycetidae</taxon>
        <taxon>Myriangiales</taxon>
        <taxon>Elsinoaceae</taxon>
        <taxon>Elsinoe</taxon>
    </lineage>
</organism>
<name>A0A4U7B0C3_9PEZI</name>
<evidence type="ECO:0000256" key="1">
    <source>
        <dbReference type="ARBA" id="ARBA00004613"/>
    </source>
</evidence>
<keyword evidence="2" id="KW-0964">Secreted</keyword>
<proteinExistence type="predicted"/>
<dbReference type="InterPro" id="IPR036444">
    <property type="entry name" value="PLipase_A2_dom_sf"/>
</dbReference>
<feature type="compositionally biased region" description="Low complexity" evidence="3">
    <location>
        <begin position="38"/>
        <end position="56"/>
    </location>
</feature>
<evidence type="ECO:0000256" key="3">
    <source>
        <dbReference type="SAM" id="MobiDB-lite"/>
    </source>
</evidence>
<sequence length="916" mass="97693">MTESRAKSTTTSATSITTAATSKSTQPVSKSRLPSGVTTSASKTSTSAPKSTPSPLTTTAMFFDISNYTYYEAEIETDTGPALSLIVPNTTSIYTPVAPPTMTCVIDSSSAKKPNMIMAGNDGVLIPKNGGIGPVTSLDFPNTSEQANIDFANNLPTFTFEQPQGAQDGYFDLVTIAKDKKLYVAVYTDNGAVFTSTISSGGQELVEQGTSRPWISTVFKFTCAGTVAVTVDGTTYVWSITSAGGTQMKPGTPDKTTDVFIAPKLDLNQLQKRDQYTDGQAPRVPRNPGGLTSRARSGARGMSSNGCGSGPTRDLIPQFNFGTCCDHHDFCYDNCKGGQVESCDNQYCAPGTFEGCNDSFYSCLKDTACTAFGWFFVPGQRLTCEGLAWLYYKVVQSDSAVKAFQDATAERCEPVCPNGWPLCNGQCLDMSGDRDNCGSCGAYCPASIANGIVKGLTCSGGTCGCHADTSNDANNCGRCGYSCGDGQKCSEGKCVCKGDTCTVYRRRFGTNVAVKACVDFQTHPQNCGGCGNVCSSGYCVQGRCYTPKPSQVTRTSTTTTSKTTTTTSTTTTTQCTSPPVVTITSTVITSIKPDDVIVKSVNGSIVLTSTYTTTATTTMSTTLTDLKTQYLETNTRTDTQTSTASCVPTPTKVATNLLRKRDVTCGGPTPTTTTTTTQRTTLLAKTYTINPDVIPMTIYETETAFLTETYTALTSSTTTLPATTTTVSASVTHFARNGLAYRKYSHSFSGNRFFGGTRWTADFFTTATPDYNGTVPTIQFATNKDGTYQAPDRLDLPVEDWTHTALMMQAYFIPDATGTWTFYSLHDNWMQLWLGDTAVKGWGEGNALYKAVVNIFSSVPGSYSVELVKDVPVPMAVLWGNGGLGGDSGIKFTNPAEEVTEDSTPYMAQGCPGTFF</sequence>
<feature type="compositionally biased region" description="Low complexity" evidence="3">
    <location>
        <begin position="7"/>
        <end position="25"/>
    </location>
</feature>
<protein>
    <submittedName>
        <fullName evidence="5">GLEYA domain-containing protein 3</fullName>
    </submittedName>
</protein>
<dbReference type="AlphaFoldDB" id="A0A4U7B0C3"/>
<dbReference type="InterPro" id="IPR033113">
    <property type="entry name" value="PLA2_histidine"/>
</dbReference>
<dbReference type="PROSITE" id="PS51820">
    <property type="entry name" value="PA14"/>
    <property type="match status" value="1"/>
</dbReference>
<feature type="region of interest" description="Disordered" evidence="3">
    <location>
        <begin position="1"/>
        <end position="56"/>
    </location>
</feature>
<evidence type="ECO:0000313" key="6">
    <source>
        <dbReference type="Proteomes" id="UP000308133"/>
    </source>
</evidence>
<accession>A0A4U7B0C3</accession>
<evidence type="ECO:0000313" key="5">
    <source>
        <dbReference type="EMBL" id="TKX22420.1"/>
    </source>
</evidence>
<feature type="compositionally biased region" description="Low complexity" evidence="3">
    <location>
        <begin position="293"/>
        <end position="304"/>
    </location>
</feature>
<gene>
    <name evidence="5" type="ORF">C1H76_5202</name>
</gene>
<comment type="caution">
    <text evidence="5">The sequence shown here is derived from an EMBL/GenBank/DDBJ whole genome shotgun (WGS) entry which is preliminary data.</text>
</comment>
<dbReference type="GO" id="GO:0006644">
    <property type="term" value="P:phospholipid metabolic process"/>
    <property type="evidence" value="ECO:0007669"/>
    <property type="project" value="InterPro"/>
</dbReference>
<reference evidence="5 6" key="1">
    <citation type="submission" date="2018-02" db="EMBL/GenBank/DDBJ databases">
        <title>Draft genome sequences of Elsinoe sp., causing black scab on jojoba.</title>
        <authorList>
            <person name="Stodart B."/>
            <person name="Jeffress S."/>
            <person name="Ash G."/>
            <person name="Arun Chinnappa K."/>
        </authorList>
    </citation>
    <scope>NUCLEOTIDE SEQUENCE [LARGE SCALE GENOMIC DNA]</scope>
    <source>
        <strain evidence="5 6">Hillstone_2</strain>
    </source>
</reference>
<dbReference type="Proteomes" id="UP000308133">
    <property type="component" value="Unassembled WGS sequence"/>
</dbReference>
<dbReference type="Pfam" id="PF10528">
    <property type="entry name" value="GLEYA"/>
    <property type="match status" value="1"/>
</dbReference>
<dbReference type="Gene3D" id="2.60.120.1560">
    <property type="match status" value="1"/>
</dbReference>
<dbReference type="GO" id="GO:0050482">
    <property type="term" value="P:arachidonate secretion"/>
    <property type="evidence" value="ECO:0007669"/>
    <property type="project" value="InterPro"/>
</dbReference>
<evidence type="ECO:0000259" key="4">
    <source>
        <dbReference type="PROSITE" id="PS51820"/>
    </source>
</evidence>
<feature type="region of interest" description="Disordered" evidence="3">
    <location>
        <begin position="274"/>
        <end position="309"/>
    </location>
</feature>
<dbReference type="SUPFAM" id="SSF48619">
    <property type="entry name" value="Phospholipase A2, PLA2"/>
    <property type="match status" value="1"/>
</dbReference>
<dbReference type="GO" id="GO:0005576">
    <property type="term" value="C:extracellular region"/>
    <property type="evidence" value="ECO:0007669"/>
    <property type="project" value="UniProtKB-SubCell"/>
</dbReference>
<dbReference type="GO" id="GO:0004623">
    <property type="term" value="F:phospholipase A2 activity"/>
    <property type="evidence" value="ECO:0007669"/>
    <property type="project" value="InterPro"/>
</dbReference>
<evidence type="ECO:0000256" key="2">
    <source>
        <dbReference type="ARBA" id="ARBA00022525"/>
    </source>
</evidence>
<comment type="subcellular location">
    <subcellularLocation>
        <location evidence="1">Secreted</location>
    </subcellularLocation>
</comment>